<dbReference type="OrthoDB" id="1954979at2"/>
<evidence type="ECO:0000313" key="1">
    <source>
        <dbReference type="EMBL" id="SMC23283.1"/>
    </source>
</evidence>
<reference evidence="1 2" key="1">
    <citation type="submission" date="2017-04" db="EMBL/GenBank/DDBJ databases">
        <authorList>
            <person name="Afonso C.L."/>
            <person name="Miller P.J."/>
            <person name="Scott M.A."/>
            <person name="Spackman E."/>
            <person name="Goraichik I."/>
            <person name="Dimitrov K.M."/>
            <person name="Suarez D.L."/>
            <person name="Swayne D.E."/>
        </authorList>
    </citation>
    <scope>NUCLEOTIDE SEQUENCE [LARGE SCALE GENOMIC DNA]</scope>
    <source>
        <strain evidence="1 2">DSM 12555</strain>
    </source>
</reference>
<dbReference type="AlphaFoldDB" id="A0A1W1XH16"/>
<dbReference type="EMBL" id="FWXH01000005">
    <property type="protein sequence ID" value="SMC23283.1"/>
    <property type="molecule type" value="Genomic_DNA"/>
</dbReference>
<dbReference type="Pfam" id="PF20124">
    <property type="entry name" value="DUF6514"/>
    <property type="match status" value="1"/>
</dbReference>
<dbReference type="PIRSF" id="PIRSF033595">
    <property type="entry name" value="UCP033595"/>
    <property type="match status" value="1"/>
</dbReference>
<dbReference type="RefSeq" id="WP_084115400.1">
    <property type="nucleotide sequence ID" value="NZ_FWXH01000005.1"/>
</dbReference>
<dbReference type="InterPro" id="IPR017016">
    <property type="entry name" value="UCP033595"/>
</dbReference>
<gene>
    <name evidence="1" type="ORF">SAMN02745134_01859</name>
</gene>
<protein>
    <submittedName>
        <fullName evidence="1">Uncharacterized protein</fullName>
    </submittedName>
</protein>
<dbReference type="STRING" id="1121291.SAMN02745134_01859"/>
<proteinExistence type="predicted"/>
<accession>A0A1W1XH16</accession>
<sequence length="116" mass="13506">MYVMDTLIKSINDNGIERKYEYKILRSSFIRNECSGEQIQSYGIEVERKDIQSGKVFNFERNIIKNISPHRYKVQALAKLLCDNVVSPINFVEVLGEYVDEYIGDFDSINKNISIM</sequence>
<keyword evidence="2" id="KW-1185">Reference proteome</keyword>
<organism evidence="1 2">
    <name type="scientific">Clostridium acidisoli DSM 12555</name>
    <dbReference type="NCBI Taxonomy" id="1121291"/>
    <lineage>
        <taxon>Bacteria</taxon>
        <taxon>Bacillati</taxon>
        <taxon>Bacillota</taxon>
        <taxon>Clostridia</taxon>
        <taxon>Eubacteriales</taxon>
        <taxon>Clostridiaceae</taxon>
        <taxon>Clostridium</taxon>
    </lineage>
</organism>
<name>A0A1W1XH16_9CLOT</name>
<evidence type="ECO:0000313" key="2">
    <source>
        <dbReference type="Proteomes" id="UP000192468"/>
    </source>
</evidence>
<dbReference type="Proteomes" id="UP000192468">
    <property type="component" value="Unassembled WGS sequence"/>
</dbReference>